<dbReference type="AlphaFoldDB" id="A0A0A9B0R2"/>
<organism evidence="1">
    <name type="scientific">Arundo donax</name>
    <name type="common">Giant reed</name>
    <name type="synonym">Donax arundinaceus</name>
    <dbReference type="NCBI Taxonomy" id="35708"/>
    <lineage>
        <taxon>Eukaryota</taxon>
        <taxon>Viridiplantae</taxon>
        <taxon>Streptophyta</taxon>
        <taxon>Embryophyta</taxon>
        <taxon>Tracheophyta</taxon>
        <taxon>Spermatophyta</taxon>
        <taxon>Magnoliopsida</taxon>
        <taxon>Liliopsida</taxon>
        <taxon>Poales</taxon>
        <taxon>Poaceae</taxon>
        <taxon>PACMAD clade</taxon>
        <taxon>Arundinoideae</taxon>
        <taxon>Arundineae</taxon>
        <taxon>Arundo</taxon>
    </lineage>
</organism>
<accession>A0A0A9B0R2</accession>
<name>A0A0A9B0R2_ARUDO</name>
<evidence type="ECO:0000313" key="1">
    <source>
        <dbReference type="EMBL" id="JAD54760.1"/>
    </source>
</evidence>
<sequence length="19" mass="2217">MHGASWCYLVCQQLRGVQH</sequence>
<dbReference type="EMBL" id="GBRH01243135">
    <property type="protein sequence ID" value="JAD54760.1"/>
    <property type="molecule type" value="Transcribed_RNA"/>
</dbReference>
<reference evidence="1" key="1">
    <citation type="submission" date="2014-09" db="EMBL/GenBank/DDBJ databases">
        <authorList>
            <person name="Magalhaes I.L.F."/>
            <person name="Oliveira U."/>
            <person name="Santos F.R."/>
            <person name="Vidigal T.H.D.A."/>
            <person name="Brescovit A.D."/>
            <person name="Santos A.J."/>
        </authorList>
    </citation>
    <scope>NUCLEOTIDE SEQUENCE</scope>
    <source>
        <tissue evidence="1">Shoot tissue taken approximately 20 cm above the soil surface</tissue>
    </source>
</reference>
<protein>
    <submittedName>
        <fullName evidence="1">Uncharacterized protein</fullName>
    </submittedName>
</protein>
<reference evidence="1" key="2">
    <citation type="journal article" date="2015" name="Data Brief">
        <title>Shoot transcriptome of the giant reed, Arundo donax.</title>
        <authorList>
            <person name="Barrero R.A."/>
            <person name="Guerrero F.D."/>
            <person name="Moolhuijzen P."/>
            <person name="Goolsby J.A."/>
            <person name="Tidwell J."/>
            <person name="Bellgard S.E."/>
            <person name="Bellgard M.I."/>
        </authorList>
    </citation>
    <scope>NUCLEOTIDE SEQUENCE</scope>
    <source>
        <tissue evidence="1">Shoot tissue taken approximately 20 cm above the soil surface</tissue>
    </source>
</reference>
<proteinExistence type="predicted"/>